<gene>
    <name evidence="2" type="ORF">HMPREF9465_02203</name>
</gene>
<dbReference type="Proteomes" id="UP000005835">
    <property type="component" value="Unassembled WGS sequence"/>
</dbReference>
<comment type="caution">
    <text evidence="2">The sequence shown here is derived from an EMBL/GenBank/DDBJ whole genome shotgun (WGS) entry which is preliminary data.</text>
</comment>
<dbReference type="PATRIC" id="fig|742823.3.peg.2213"/>
<sequence>MIVTRSDIESFKRFVPKLALAGAAILILSAFAPSSDAAVFTAREGDAPLEFTLPAHETTMVAIPADPIASAVYDRHLIDVQTDAASGMLYVLPKMEGSAMVYVTCRSGETAPLHLTFTADAEPRTIILEKSVRRAEQANAPVRVPAAPLRAEGFPAEMKRLVTLVLRGEETDEVSRTAMTEPAQGAAAAMKRLAPLRVRIEGIWRSRHAEAVELTVKNGTVFPVEINPELLSGSVWAAAATETSLEPGDSCRLVLVENARE</sequence>
<feature type="chain" id="PRO_5003849420" description="TraK protein" evidence="1">
    <location>
        <begin position="38"/>
        <end position="261"/>
    </location>
</feature>
<feature type="signal peptide" evidence="1">
    <location>
        <begin position="1"/>
        <end position="37"/>
    </location>
</feature>
<protein>
    <recommendedName>
        <fullName evidence="4">TraK protein</fullName>
    </recommendedName>
</protein>
<evidence type="ECO:0000313" key="3">
    <source>
        <dbReference type="Proteomes" id="UP000005835"/>
    </source>
</evidence>
<organism evidence="2 3">
    <name type="scientific">Sutterella wadsworthensis 2_1_59BFAA</name>
    <dbReference type="NCBI Taxonomy" id="742823"/>
    <lineage>
        <taxon>Bacteria</taxon>
        <taxon>Pseudomonadati</taxon>
        <taxon>Pseudomonadota</taxon>
        <taxon>Betaproteobacteria</taxon>
        <taxon>Burkholderiales</taxon>
        <taxon>Sutterellaceae</taxon>
        <taxon>Sutterella</taxon>
    </lineage>
</organism>
<evidence type="ECO:0000256" key="1">
    <source>
        <dbReference type="SAM" id="SignalP"/>
    </source>
</evidence>
<reference evidence="2 3" key="1">
    <citation type="submission" date="2012-05" db="EMBL/GenBank/DDBJ databases">
        <title>The Genome Sequence of Sutterella wadsworthensis 2_1_59BFAA.</title>
        <authorList>
            <consortium name="The Broad Institute Genome Sequencing Platform"/>
            <person name="Earl A."/>
            <person name="Ward D."/>
            <person name="Feldgarden M."/>
            <person name="Gevers D."/>
            <person name="Daigneault M."/>
            <person name="Strauss J."/>
            <person name="Allen-Vercoe E."/>
            <person name="Walker B."/>
            <person name="Young S.K."/>
            <person name="Zeng Q."/>
            <person name="Gargeya S."/>
            <person name="Fitzgerald M."/>
            <person name="Haas B."/>
            <person name="Abouelleil A."/>
            <person name="Alvarado L."/>
            <person name="Arachchi H.M."/>
            <person name="Berlin A.M."/>
            <person name="Chapman S.B."/>
            <person name="Goldberg J."/>
            <person name="Griggs A."/>
            <person name="Gujja S."/>
            <person name="Hansen M."/>
            <person name="Howarth C."/>
            <person name="Imamovic A."/>
            <person name="Larimer J."/>
            <person name="McCowen C."/>
            <person name="Montmayeur A."/>
            <person name="Murphy C."/>
            <person name="Neiman D."/>
            <person name="Pearson M."/>
            <person name="Priest M."/>
            <person name="Roberts A."/>
            <person name="Saif S."/>
            <person name="Shea T."/>
            <person name="Sisk P."/>
            <person name="Sykes S."/>
            <person name="Wortman J."/>
            <person name="Nusbaum C."/>
            <person name="Birren B."/>
        </authorList>
    </citation>
    <scope>NUCLEOTIDE SEQUENCE [LARGE SCALE GENOMIC DNA]</scope>
    <source>
        <strain evidence="2 3">2_1_59BFAA</strain>
    </source>
</reference>
<name>K1JJ67_9BURK</name>
<evidence type="ECO:0000313" key="2">
    <source>
        <dbReference type="EMBL" id="EKB30196.1"/>
    </source>
</evidence>
<keyword evidence="1" id="KW-0732">Signal</keyword>
<proteinExistence type="predicted"/>
<dbReference type="HOGENOM" id="CLU_1065295_0_0_4"/>
<dbReference type="RefSeq" id="WP_005437062.1">
    <property type="nucleotide sequence ID" value="NZ_JH815521.1"/>
</dbReference>
<keyword evidence="3" id="KW-1185">Reference proteome</keyword>
<dbReference type="AlphaFoldDB" id="K1JJ67"/>
<dbReference type="EMBL" id="ADMG01000051">
    <property type="protein sequence ID" value="EKB30196.1"/>
    <property type="molecule type" value="Genomic_DNA"/>
</dbReference>
<evidence type="ECO:0008006" key="4">
    <source>
        <dbReference type="Google" id="ProtNLM"/>
    </source>
</evidence>
<dbReference type="STRING" id="742823.HMPREF9465_02203"/>
<accession>K1JJ67</accession>